<name>A0A2H1WRW8_SPOFR</name>
<reference evidence="1" key="1">
    <citation type="submission" date="2016-07" db="EMBL/GenBank/DDBJ databases">
        <authorList>
            <person name="Bretaudeau A."/>
        </authorList>
    </citation>
    <scope>NUCLEOTIDE SEQUENCE</scope>
    <source>
        <strain evidence="1">Rice</strain>
        <tissue evidence="1">Whole body</tissue>
    </source>
</reference>
<dbReference type="AlphaFoldDB" id="A0A2H1WRW8"/>
<proteinExistence type="predicted"/>
<accession>A0A2H1WRW8</accession>
<evidence type="ECO:0000313" key="1">
    <source>
        <dbReference type="EMBL" id="SOQ55801.1"/>
    </source>
</evidence>
<dbReference type="EMBL" id="ODYU01010584">
    <property type="protein sequence ID" value="SOQ55801.1"/>
    <property type="molecule type" value="Genomic_DNA"/>
</dbReference>
<gene>
    <name evidence="1" type="ORF">SFRICE_006485</name>
</gene>
<organism evidence="1">
    <name type="scientific">Spodoptera frugiperda</name>
    <name type="common">Fall armyworm</name>
    <dbReference type="NCBI Taxonomy" id="7108"/>
    <lineage>
        <taxon>Eukaryota</taxon>
        <taxon>Metazoa</taxon>
        <taxon>Ecdysozoa</taxon>
        <taxon>Arthropoda</taxon>
        <taxon>Hexapoda</taxon>
        <taxon>Insecta</taxon>
        <taxon>Pterygota</taxon>
        <taxon>Neoptera</taxon>
        <taxon>Endopterygota</taxon>
        <taxon>Lepidoptera</taxon>
        <taxon>Glossata</taxon>
        <taxon>Ditrysia</taxon>
        <taxon>Noctuoidea</taxon>
        <taxon>Noctuidae</taxon>
        <taxon>Amphipyrinae</taxon>
        <taxon>Spodoptera</taxon>
    </lineage>
</organism>
<protein>
    <submittedName>
        <fullName evidence="1">SFRICE_006485</fullName>
    </submittedName>
</protein>
<sequence length="128" mass="14350">MTPRLGITICGSPKELLRAGIETGARCAAAQPPHQPCSQVCNFKYQSSKGRYLVNMAATWRVVVPRFVGLDLLSRHDVDQEVKLITLRYRHRYVVALINSYGKWKYHRAPPPVSLWGVMHARLAGGPP</sequence>